<feature type="compositionally biased region" description="Basic and acidic residues" evidence="1">
    <location>
        <begin position="1"/>
        <end position="15"/>
    </location>
</feature>
<organism evidence="2">
    <name type="scientific">marine sediment metagenome</name>
    <dbReference type="NCBI Taxonomy" id="412755"/>
    <lineage>
        <taxon>unclassified sequences</taxon>
        <taxon>metagenomes</taxon>
        <taxon>ecological metagenomes</taxon>
    </lineage>
</organism>
<name>A0A0F9TCL4_9ZZZZ</name>
<protein>
    <submittedName>
        <fullName evidence="2">Uncharacterized protein</fullName>
    </submittedName>
</protein>
<sequence length="50" mass="5266">MPRCRHCGEAGEVHGLDPFGGVTGPSALPRPGYEPERDPDHPGSDVEPEG</sequence>
<dbReference type="AlphaFoldDB" id="A0A0F9TCL4"/>
<gene>
    <name evidence="2" type="ORF">LCGC14_0745210</name>
</gene>
<evidence type="ECO:0000313" key="2">
    <source>
        <dbReference type="EMBL" id="KKN39238.1"/>
    </source>
</evidence>
<proteinExistence type="predicted"/>
<dbReference type="EMBL" id="LAZR01001774">
    <property type="protein sequence ID" value="KKN39238.1"/>
    <property type="molecule type" value="Genomic_DNA"/>
</dbReference>
<reference evidence="2" key="1">
    <citation type="journal article" date="2015" name="Nature">
        <title>Complex archaea that bridge the gap between prokaryotes and eukaryotes.</title>
        <authorList>
            <person name="Spang A."/>
            <person name="Saw J.H."/>
            <person name="Jorgensen S.L."/>
            <person name="Zaremba-Niedzwiedzka K."/>
            <person name="Martijn J."/>
            <person name="Lind A.E."/>
            <person name="van Eijk R."/>
            <person name="Schleper C."/>
            <person name="Guy L."/>
            <person name="Ettema T.J."/>
        </authorList>
    </citation>
    <scope>NUCLEOTIDE SEQUENCE</scope>
</reference>
<feature type="region of interest" description="Disordered" evidence="1">
    <location>
        <begin position="1"/>
        <end position="50"/>
    </location>
</feature>
<evidence type="ECO:0000256" key="1">
    <source>
        <dbReference type="SAM" id="MobiDB-lite"/>
    </source>
</evidence>
<accession>A0A0F9TCL4</accession>
<feature type="compositionally biased region" description="Basic and acidic residues" evidence="1">
    <location>
        <begin position="33"/>
        <end position="44"/>
    </location>
</feature>
<comment type="caution">
    <text evidence="2">The sequence shown here is derived from an EMBL/GenBank/DDBJ whole genome shotgun (WGS) entry which is preliminary data.</text>
</comment>